<reference evidence="5 6" key="1">
    <citation type="submission" date="2016-08" db="EMBL/GenBank/DDBJ databases">
        <authorList>
            <person name="Seilhamer J.J."/>
        </authorList>
    </citation>
    <scope>NUCLEOTIDE SEQUENCE [LARGE SCALE GENOMIC DNA]</scope>
    <source>
        <strain evidence="5">L21-II-0</strain>
    </source>
</reference>
<dbReference type="STRING" id="118126.L21_1283"/>
<dbReference type="OrthoDB" id="111630at2157"/>
<feature type="repeat" description="TPR" evidence="3">
    <location>
        <begin position="686"/>
        <end position="719"/>
    </location>
</feature>
<sequence length="815" mass="93662">MVFHILKCPKCGIPHEWDESPPLYCKNCEAAFDVKRGPEQPMKLNPASLTHPTSKEEISTMYDTNAFRIFGVESNTHKKEIKSAQQASKTRAKLGAPILISDPLDFLNRIPRDERSLRDAQNCIETPRLRISERLFWFINVNQNDAEALDKLKKGQYTDAISVWSTSEELSASINLAILCHAYYLKQDINAENTKQWARIFERWAKLFKDERYWVFFEEIEQRSDFEPLATLDDFNSLKTDIWGMLVKPNVSCMKRAIATNSEDIFQRHLELIRTSNIPPRVVSEIEYDILAPLEEKLIESLDEVNRLVSENWESSCSISEKKTGIDRILESFKMSTLNKAEELLRLAGESSDLSKNIREKIAFCLRNIAICYHNEIESSELAAVILEEAKVYAKDMPVLMKINEDLAVISKVINDAHEFEEFAEYYEKIGKYDLNISKNQISFKDQCYEIQDVTGIKYGILEESFNGVPTTRSYAIWLRFGSDNCPINSSSRCVSSSDERIMMIECADKTWFGIDKIRNRFDEIISRLFHLVQIPLINKMIQDFESGRRIYISDIAIDFTGFYKDFSYNPVSKGLISLSSKLLGTTDLVTKEGKHKHLSWDNYRGHNTSDGKIRIFDDKGPWFSLSARDHWNAVNLPYFLDHMHEDGNLVRSIEKCISGVTAVKDEQSEVINTLDNSLKIDPNNWMTWLQKGRALRHLGRLEEALAAFDRLIEIVPNDPDAWNFKGLTLLETNKEVEALDCFERALEINSQLAHVWCNKGMAYSQLADTQNNGGMTFTALTNYQNAVCALDRGLAIEFDQDIKEIRDQIQSSIQ</sequence>
<dbReference type="InterPro" id="IPR011990">
    <property type="entry name" value="TPR-like_helical_dom_sf"/>
</dbReference>
<evidence type="ECO:0000256" key="1">
    <source>
        <dbReference type="ARBA" id="ARBA00022737"/>
    </source>
</evidence>
<feature type="repeat" description="TPR" evidence="3">
    <location>
        <begin position="720"/>
        <end position="753"/>
    </location>
</feature>
<dbReference type="PANTHER" id="PTHR44943">
    <property type="entry name" value="CELLULOSE SYNTHASE OPERON PROTEIN C"/>
    <property type="match status" value="1"/>
</dbReference>
<evidence type="ECO:0000313" key="4">
    <source>
        <dbReference type="EMBL" id="BBL67252.1"/>
    </source>
</evidence>
<evidence type="ECO:0000256" key="2">
    <source>
        <dbReference type="ARBA" id="ARBA00022803"/>
    </source>
</evidence>
<gene>
    <name evidence="5" type="ORF">L21_1283</name>
    <name evidence="4" type="ORF">MchiMG62_04330</name>
</gene>
<dbReference type="SUPFAM" id="SSF48452">
    <property type="entry name" value="TPR-like"/>
    <property type="match status" value="1"/>
</dbReference>
<protein>
    <submittedName>
        <fullName evidence="5">Type IV pilus biogenesis/stability protein PilW</fullName>
    </submittedName>
</protein>
<name>A0A1M4MKE6_9EURY</name>
<dbReference type="PANTHER" id="PTHR44943:SF4">
    <property type="entry name" value="TPR REPEAT-CONTAINING PROTEIN MJ0798"/>
    <property type="match status" value="1"/>
</dbReference>
<evidence type="ECO:0000313" key="6">
    <source>
        <dbReference type="Proteomes" id="UP000184671"/>
    </source>
</evidence>
<keyword evidence="1" id="KW-0677">Repeat</keyword>
<organism evidence="5 6">
    <name type="scientific">Methanoculleus chikugoensis</name>
    <dbReference type="NCBI Taxonomy" id="118126"/>
    <lineage>
        <taxon>Archaea</taxon>
        <taxon>Methanobacteriati</taxon>
        <taxon>Methanobacteriota</taxon>
        <taxon>Stenosarchaea group</taxon>
        <taxon>Methanomicrobia</taxon>
        <taxon>Methanomicrobiales</taxon>
        <taxon>Methanomicrobiaceae</taxon>
        <taxon>Methanoculleus</taxon>
    </lineage>
</organism>
<dbReference type="EMBL" id="AP019781">
    <property type="protein sequence ID" value="BBL67252.1"/>
    <property type="molecule type" value="Genomic_DNA"/>
</dbReference>
<evidence type="ECO:0000313" key="7">
    <source>
        <dbReference type="Proteomes" id="UP000824969"/>
    </source>
</evidence>
<evidence type="ECO:0000313" key="5">
    <source>
        <dbReference type="EMBL" id="SCL75384.1"/>
    </source>
</evidence>
<dbReference type="InterPro" id="IPR051685">
    <property type="entry name" value="Ycf3/AcsC/BcsC/TPR_MFPF"/>
</dbReference>
<dbReference type="AlphaFoldDB" id="A0A1M4MKE6"/>
<dbReference type="InterPro" id="IPR019734">
    <property type="entry name" value="TPR_rpt"/>
</dbReference>
<dbReference type="Proteomes" id="UP000184671">
    <property type="component" value="Unassembled WGS sequence"/>
</dbReference>
<dbReference type="RefSeq" id="WP_083608829.1">
    <property type="nucleotide sequence ID" value="NZ_AP019781.1"/>
</dbReference>
<keyword evidence="7" id="KW-1185">Reference proteome</keyword>
<dbReference type="SMART" id="SM00028">
    <property type="entry name" value="TPR"/>
    <property type="match status" value="2"/>
</dbReference>
<accession>A0A1M4MKE6</accession>
<evidence type="ECO:0000256" key="3">
    <source>
        <dbReference type="PROSITE-ProRule" id="PRU00339"/>
    </source>
</evidence>
<dbReference type="Gene3D" id="1.25.40.10">
    <property type="entry name" value="Tetratricopeptide repeat domain"/>
    <property type="match status" value="1"/>
</dbReference>
<dbReference type="EMBL" id="FMID01000029">
    <property type="protein sequence ID" value="SCL75384.1"/>
    <property type="molecule type" value="Genomic_DNA"/>
</dbReference>
<proteinExistence type="predicted"/>
<dbReference type="Pfam" id="PF13432">
    <property type="entry name" value="TPR_16"/>
    <property type="match status" value="1"/>
</dbReference>
<dbReference type="Proteomes" id="UP000824969">
    <property type="component" value="Chromosome"/>
</dbReference>
<dbReference type="PROSITE" id="PS50005">
    <property type="entry name" value="TPR"/>
    <property type="match status" value="2"/>
</dbReference>
<dbReference type="GeneID" id="66129934"/>
<reference evidence="4 7" key="2">
    <citation type="submission" date="2019-06" db="EMBL/GenBank/DDBJ databases">
        <title>Complete genome sequence of Methanoculleus chikugoensis strain MG62.</title>
        <authorList>
            <person name="Asakawa S."/>
            <person name="Dianou D."/>
        </authorList>
    </citation>
    <scope>NUCLEOTIDE SEQUENCE [LARGE SCALE GENOMIC DNA]</scope>
    <source>
        <strain evidence="4 7">MG62</strain>
    </source>
</reference>
<keyword evidence="2 3" id="KW-0802">TPR repeat</keyword>